<keyword evidence="12" id="KW-0697">Rotamase</keyword>
<evidence type="ECO:0000256" key="2">
    <source>
        <dbReference type="ARBA" id="ARBA00022475"/>
    </source>
</evidence>
<comment type="subcellular location">
    <subcellularLocation>
        <location evidence="1">Cell inner membrane</location>
        <topology evidence="1">Single-pass type II membrane protein</topology>
        <orientation evidence="1">Periplasmic side</orientation>
    </subcellularLocation>
</comment>
<dbReference type="InterPro" id="IPR023058">
    <property type="entry name" value="PPIase_PpiC_CS"/>
</dbReference>
<keyword evidence="16" id="KW-1185">Reference proteome</keyword>
<evidence type="ECO:0000256" key="4">
    <source>
        <dbReference type="ARBA" id="ARBA00022692"/>
    </source>
</evidence>
<evidence type="ECO:0000256" key="8">
    <source>
        <dbReference type="ARBA" id="ARBA00023235"/>
    </source>
</evidence>
<evidence type="ECO:0000256" key="3">
    <source>
        <dbReference type="ARBA" id="ARBA00022519"/>
    </source>
</evidence>
<protein>
    <recommendedName>
        <fullName evidence="10">Periplasmic chaperone PpiD</fullName>
    </recommendedName>
    <alternativeName>
        <fullName evidence="11">Periplasmic folding chaperone</fullName>
    </alternativeName>
</protein>
<accession>A0A1H8FEI9</accession>
<dbReference type="GO" id="GO:0005886">
    <property type="term" value="C:plasma membrane"/>
    <property type="evidence" value="ECO:0007669"/>
    <property type="project" value="UniProtKB-SubCell"/>
</dbReference>
<dbReference type="PROSITE" id="PS50198">
    <property type="entry name" value="PPIC_PPIASE_2"/>
    <property type="match status" value="1"/>
</dbReference>
<evidence type="ECO:0000256" key="10">
    <source>
        <dbReference type="ARBA" id="ARBA00040743"/>
    </source>
</evidence>
<evidence type="ECO:0000256" key="9">
    <source>
        <dbReference type="ARBA" id="ARBA00038408"/>
    </source>
</evidence>
<evidence type="ECO:0000256" key="1">
    <source>
        <dbReference type="ARBA" id="ARBA00004382"/>
    </source>
</evidence>
<evidence type="ECO:0000259" key="14">
    <source>
        <dbReference type="PROSITE" id="PS50198"/>
    </source>
</evidence>
<dbReference type="PANTHER" id="PTHR47529:SF1">
    <property type="entry name" value="PERIPLASMIC CHAPERONE PPID"/>
    <property type="match status" value="1"/>
</dbReference>
<dbReference type="SUPFAM" id="SSF54534">
    <property type="entry name" value="FKBP-like"/>
    <property type="match status" value="1"/>
</dbReference>
<dbReference type="RefSeq" id="WP_091814638.1">
    <property type="nucleotide sequence ID" value="NZ_FOCW01000001.1"/>
</dbReference>
<dbReference type="STRING" id="1121117.SAMN02745977_01023"/>
<dbReference type="EMBL" id="FOCW01000001">
    <property type="protein sequence ID" value="SEN29904.1"/>
    <property type="molecule type" value="Genomic_DNA"/>
</dbReference>
<sequence>MFDLIRKHNKWMMILLFALIIPSFVFFGIENYQRMNDASHAAVALVDGNKITQAEWDEQHRREAEQLRASNPGMDPALLDSPEAKFATLERMIQQRVLTGAANKLKLFVSDQRLAKELMADPNIAALRTADGKLDDARYKELLERQGMTPQGFEAMMRAQLAQRQVVQGAVNAGGWIPAASGDLVMRPFFERREIQVTRFNPADFAAQVKVDDAALQAYYTANAAQFKTSERADIEYVVLDLPAVEQRITIAEADLRTYYEQNKDRLGQAEQRRASHILIAADASGDPAARTAARKKAEEVLAEVRKSPAAFAELATKYSQDPGSAQNGGDLGFFDRQAMVKPFADATFALKQGEISGVVESNFGYHIIQLTGIQGGAAGDFESHKAEIEAELRKQQAQQKFAEAAEELSDGVFKDPLALKPIADKLGLQVHTASGIGRAPAAGAEGALASTRFLQAVFAPESLSKKNNTNAIEIGPNQMAVGRILNYAPAQTKPLAEIKPQVTQAFVQAKAAELAKAAGEAKLKEWAANPAQAAATGETVTVARVMTTNQPAAVVNAALRADRAKLPGFEGADLGKQGYAVVRVNKVLAPEGGMAELQKQQYPQVAQAQNEVELLAYYETLKKLLKVEYKVQKPATAPVAAASAS</sequence>
<keyword evidence="2" id="KW-1003">Cell membrane</keyword>
<keyword evidence="4 13" id="KW-0812">Transmembrane</keyword>
<dbReference type="InterPro" id="IPR052029">
    <property type="entry name" value="PpiD_chaperone"/>
</dbReference>
<dbReference type="Pfam" id="PF13624">
    <property type="entry name" value="SurA_N_3"/>
    <property type="match status" value="1"/>
</dbReference>
<dbReference type="Gene3D" id="3.10.50.40">
    <property type="match status" value="1"/>
</dbReference>
<evidence type="ECO:0000256" key="6">
    <source>
        <dbReference type="ARBA" id="ARBA00023136"/>
    </source>
</evidence>
<evidence type="ECO:0000256" key="7">
    <source>
        <dbReference type="ARBA" id="ARBA00023186"/>
    </source>
</evidence>
<feature type="transmembrane region" description="Helical" evidence="13">
    <location>
        <begin position="12"/>
        <end position="29"/>
    </location>
</feature>
<keyword evidence="3" id="KW-0997">Cell inner membrane</keyword>
<reference evidence="15 16" key="1">
    <citation type="submission" date="2016-10" db="EMBL/GenBank/DDBJ databases">
        <authorList>
            <person name="de Groot N.N."/>
        </authorList>
    </citation>
    <scope>NUCLEOTIDE SEQUENCE [LARGE SCALE GENOMIC DNA]</scope>
    <source>
        <strain evidence="15 16">DSM 15123</strain>
    </source>
</reference>
<keyword evidence="6 13" id="KW-0472">Membrane</keyword>
<dbReference type="Proteomes" id="UP000199531">
    <property type="component" value="Unassembled WGS sequence"/>
</dbReference>
<evidence type="ECO:0000256" key="5">
    <source>
        <dbReference type="ARBA" id="ARBA00022989"/>
    </source>
</evidence>
<comment type="similarity">
    <text evidence="9">Belongs to the PpiD chaperone family.</text>
</comment>
<dbReference type="InterPro" id="IPR027304">
    <property type="entry name" value="Trigger_fact/SurA_dom_sf"/>
</dbReference>
<evidence type="ECO:0000256" key="13">
    <source>
        <dbReference type="SAM" id="Phobius"/>
    </source>
</evidence>
<dbReference type="PANTHER" id="PTHR47529">
    <property type="entry name" value="PEPTIDYL-PROLYL CIS-TRANS ISOMERASE D"/>
    <property type="match status" value="1"/>
</dbReference>
<dbReference type="PROSITE" id="PS01096">
    <property type="entry name" value="PPIC_PPIASE_1"/>
    <property type="match status" value="1"/>
</dbReference>
<gene>
    <name evidence="15" type="ORF">SAMN02745977_01023</name>
</gene>
<organism evidence="15 16">
    <name type="scientific">Brachymonas denitrificans DSM 15123</name>
    <dbReference type="NCBI Taxonomy" id="1121117"/>
    <lineage>
        <taxon>Bacteria</taxon>
        <taxon>Pseudomonadati</taxon>
        <taxon>Pseudomonadota</taxon>
        <taxon>Betaproteobacteria</taxon>
        <taxon>Burkholderiales</taxon>
        <taxon>Comamonadaceae</taxon>
        <taxon>Brachymonas</taxon>
    </lineage>
</organism>
<feature type="domain" description="PpiC" evidence="14">
    <location>
        <begin position="270"/>
        <end position="373"/>
    </location>
</feature>
<evidence type="ECO:0000256" key="12">
    <source>
        <dbReference type="PROSITE-ProRule" id="PRU00278"/>
    </source>
</evidence>
<dbReference type="OrthoDB" id="9812372at2"/>
<dbReference type="AlphaFoldDB" id="A0A1H8FEI9"/>
<evidence type="ECO:0000313" key="16">
    <source>
        <dbReference type="Proteomes" id="UP000199531"/>
    </source>
</evidence>
<dbReference type="Gene3D" id="1.10.4030.10">
    <property type="entry name" value="Porin chaperone SurA, peptide-binding domain"/>
    <property type="match status" value="1"/>
</dbReference>
<keyword evidence="5 13" id="KW-1133">Transmembrane helix</keyword>
<dbReference type="Pfam" id="PF13616">
    <property type="entry name" value="Rotamase_3"/>
    <property type="match status" value="1"/>
</dbReference>
<keyword evidence="7" id="KW-0143">Chaperone</keyword>
<evidence type="ECO:0000313" key="15">
    <source>
        <dbReference type="EMBL" id="SEN29904.1"/>
    </source>
</evidence>
<proteinExistence type="inferred from homology"/>
<dbReference type="GO" id="GO:0003755">
    <property type="term" value="F:peptidyl-prolyl cis-trans isomerase activity"/>
    <property type="evidence" value="ECO:0007669"/>
    <property type="project" value="UniProtKB-KW"/>
</dbReference>
<dbReference type="SUPFAM" id="SSF109998">
    <property type="entry name" value="Triger factor/SurA peptide-binding domain-like"/>
    <property type="match status" value="1"/>
</dbReference>
<evidence type="ECO:0000256" key="11">
    <source>
        <dbReference type="ARBA" id="ARBA00042775"/>
    </source>
</evidence>
<name>A0A1H8FEI9_9BURK</name>
<dbReference type="InterPro" id="IPR000297">
    <property type="entry name" value="PPIase_PpiC"/>
</dbReference>
<dbReference type="InterPro" id="IPR046357">
    <property type="entry name" value="PPIase_dom_sf"/>
</dbReference>
<keyword evidence="8 12" id="KW-0413">Isomerase</keyword>